<dbReference type="Proteomes" id="UP000092600">
    <property type="component" value="Unassembled WGS sequence"/>
</dbReference>
<keyword evidence="2" id="KW-0677">Repeat</keyword>
<feature type="region of interest" description="Disordered" evidence="3">
    <location>
        <begin position="61"/>
        <end position="102"/>
    </location>
</feature>
<evidence type="ECO:0000313" key="7">
    <source>
        <dbReference type="RefSeq" id="XP_020103996.1"/>
    </source>
</evidence>
<dbReference type="RefSeq" id="XP_020103996.1">
    <property type="nucleotide sequence ID" value="XM_020248407.1"/>
</dbReference>
<dbReference type="PROSITE" id="PS51450">
    <property type="entry name" value="LRR"/>
    <property type="match status" value="4"/>
</dbReference>
<feature type="compositionally biased region" description="Low complexity" evidence="3">
    <location>
        <begin position="618"/>
        <end position="637"/>
    </location>
</feature>
<keyword evidence="1" id="KW-0433">Leucine-rich repeat</keyword>
<dbReference type="PANTHER" id="PTHR15454:SF37">
    <property type="entry name" value="OUTER ARM DYNEIN LIGHT CHAIN 1 PROTEIN"/>
    <property type="match status" value="1"/>
</dbReference>
<dbReference type="GO" id="GO:0005737">
    <property type="term" value="C:cytoplasm"/>
    <property type="evidence" value="ECO:0007669"/>
    <property type="project" value="TreeGrafter"/>
</dbReference>
<feature type="compositionally biased region" description="Basic and acidic residues" evidence="3">
    <location>
        <begin position="142"/>
        <end position="151"/>
    </location>
</feature>
<dbReference type="FunFam" id="3.80.10.10:FF:000200">
    <property type="entry name" value="Outer arm dynein light chain 1 protein"/>
    <property type="match status" value="1"/>
</dbReference>
<dbReference type="STRING" id="4615.A0A199VNE3"/>
<dbReference type="GeneID" id="109721017"/>
<dbReference type="InterPro" id="IPR003591">
    <property type="entry name" value="Leu-rich_rpt_typical-subtyp"/>
</dbReference>
<feature type="region of interest" description="Disordered" evidence="3">
    <location>
        <begin position="612"/>
        <end position="663"/>
    </location>
</feature>
<evidence type="ECO:0000313" key="6">
    <source>
        <dbReference type="Proteomes" id="UP000515123"/>
    </source>
</evidence>
<feature type="compositionally biased region" description="Basic and acidic residues" evidence="3">
    <location>
        <begin position="118"/>
        <end position="127"/>
    </location>
</feature>
<keyword evidence="6" id="KW-1185">Reference proteome</keyword>
<feature type="compositionally biased region" description="Basic residues" evidence="3">
    <location>
        <begin position="641"/>
        <end position="663"/>
    </location>
</feature>
<dbReference type="OrthoDB" id="1904536at2759"/>
<dbReference type="Proteomes" id="UP000515123">
    <property type="component" value="Linkage group 15"/>
</dbReference>
<dbReference type="PANTHER" id="PTHR15454">
    <property type="entry name" value="NISCHARIN RELATED"/>
    <property type="match status" value="1"/>
</dbReference>
<dbReference type="SMART" id="SM00365">
    <property type="entry name" value="LRR_SD22"/>
    <property type="match status" value="4"/>
</dbReference>
<organism evidence="4 5">
    <name type="scientific">Ananas comosus</name>
    <name type="common">Pineapple</name>
    <name type="synonym">Ananas ananas</name>
    <dbReference type="NCBI Taxonomy" id="4615"/>
    <lineage>
        <taxon>Eukaryota</taxon>
        <taxon>Viridiplantae</taxon>
        <taxon>Streptophyta</taxon>
        <taxon>Embryophyta</taxon>
        <taxon>Tracheophyta</taxon>
        <taxon>Spermatophyta</taxon>
        <taxon>Magnoliopsida</taxon>
        <taxon>Liliopsida</taxon>
        <taxon>Poales</taxon>
        <taxon>Bromeliaceae</taxon>
        <taxon>Bromelioideae</taxon>
        <taxon>Ananas</taxon>
    </lineage>
</organism>
<dbReference type="EMBL" id="LSRQ01001332">
    <property type="protein sequence ID" value="OAY78230.1"/>
    <property type="molecule type" value="Genomic_DNA"/>
</dbReference>
<evidence type="ECO:0000313" key="5">
    <source>
        <dbReference type="Proteomes" id="UP000092600"/>
    </source>
</evidence>
<name>A0A199VNE3_ANACO</name>
<reference evidence="7 8" key="2">
    <citation type="submission" date="2025-04" db="UniProtKB">
        <authorList>
            <consortium name="RefSeq"/>
        </authorList>
    </citation>
    <scope>IDENTIFICATION</scope>
    <source>
        <tissue evidence="7 8">Leaf</tissue>
    </source>
</reference>
<dbReference type="Gramene" id="Aco004074.1.mrna1">
    <property type="protein sequence ID" value="Aco004074.1.mrna1"/>
    <property type="gene ID" value="Aco004074.1.path1"/>
</dbReference>
<evidence type="ECO:0000313" key="8">
    <source>
        <dbReference type="RefSeq" id="XP_020103997.1"/>
    </source>
</evidence>
<dbReference type="AlphaFoldDB" id="A0A199VNE3"/>
<dbReference type="SUPFAM" id="SSF52075">
    <property type="entry name" value="Outer arm dynein light chain 1"/>
    <property type="match status" value="1"/>
</dbReference>
<evidence type="ECO:0000256" key="1">
    <source>
        <dbReference type="ARBA" id="ARBA00022614"/>
    </source>
</evidence>
<protein>
    <submittedName>
        <fullName evidence="4">Dynein assembly factor 1, axonemal</fullName>
    </submittedName>
    <submittedName>
        <fullName evidence="7 8">Uncharacterized protein LOC109721017</fullName>
    </submittedName>
</protein>
<dbReference type="SMART" id="SM00369">
    <property type="entry name" value="LRR_TYP"/>
    <property type="match status" value="3"/>
</dbReference>
<dbReference type="RefSeq" id="XP_020103997.1">
    <property type="nucleotide sequence ID" value="XM_020248408.1"/>
</dbReference>
<dbReference type="InterPro" id="IPR001611">
    <property type="entry name" value="Leu-rich_rpt"/>
</dbReference>
<dbReference type="Pfam" id="PF13855">
    <property type="entry name" value="LRR_8"/>
    <property type="match status" value="1"/>
</dbReference>
<dbReference type="FunFam" id="3.80.10.10:FF:000505">
    <property type="entry name" value="Outer arm dynein light chain 1 protein"/>
    <property type="match status" value="1"/>
</dbReference>
<accession>A0A199VNE3</accession>
<evidence type="ECO:0000256" key="2">
    <source>
        <dbReference type="ARBA" id="ARBA00022737"/>
    </source>
</evidence>
<dbReference type="Gene3D" id="3.80.10.10">
    <property type="entry name" value="Ribonuclease Inhibitor"/>
    <property type="match status" value="2"/>
</dbReference>
<reference evidence="4 5" key="1">
    <citation type="journal article" date="2016" name="DNA Res.">
        <title>The draft genome of MD-2 pineapple using hybrid error correction of long reads.</title>
        <authorList>
            <person name="Redwan R.M."/>
            <person name="Saidin A."/>
            <person name="Kumar S.V."/>
        </authorList>
    </citation>
    <scope>NUCLEOTIDE SEQUENCE [LARGE SCALE GENOMIC DNA]</scope>
    <source>
        <strain evidence="5">cv. MD2</strain>
        <tissue evidence="4">Leaf</tissue>
    </source>
</reference>
<gene>
    <name evidence="7 8" type="primary">LOC109721017</name>
    <name evidence="4" type="ORF">ACMD2_02669</name>
</gene>
<evidence type="ECO:0000313" key="4">
    <source>
        <dbReference type="EMBL" id="OAY78230.1"/>
    </source>
</evidence>
<dbReference type="InterPro" id="IPR032675">
    <property type="entry name" value="LRR_dom_sf"/>
</dbReference>
<sequence length="663" mass="72643">MARFNCFSTLLVGKKKKSKESPKAAVVAKKVNSNGSVQVEPEEFVYQSIKERKNEPSLDVFVPPFTEETSPSQKTKVAAKESSVRAEPSAEVAYDGGDEQDDILSMKRDFSDFDLQARAEPKSEQNPRDSIGPNNEVDNGGVEDKSEREEGITPEIKIQSGHVSDPGIGRKMDLLGSPQLKRSCSNIETKRVNKLLDSPTKTNSYDDLHNLLNNAVNKGMPVGIQGSPLSVKTSFSADKVMLKKRSSSQVLPSRSRKLWWKLFLWSHRNLHRPRTTQPQRMVPSNATITNKKGGYASDTIEASPTHLIDKKNKKVMTEPQNYQWVAFSAEASNLDRVNAWVNSLEDCPFGPNEDEGNTNEDAEAARAIFYANVTEIGESSGGKNHSHSGGRRVVDEDLQANNIIQSLNTFSSVAHISGMGLKVIPTISAFTSLRTVNLSGNFIVHISPGSLPKGLHALDLSRNKIGTIEGLRELTRLRVLNLSYNRISRIGQGLSNCTAIKELYLAGNKISEVEGLHRLLKLAVLDLSFNKITTAKALGQLVANYHSLLALNLLGNPIQSNIGDDQLRKAVSGLLPQLTYLNKQPIKPQRAREVATDSVAKAALGVNDWSSRRKMARRVSQGSGSSSRGRAGEGSSSLHRGSGHKNGKQRSKSRHQNSSSARK</sequence>
<evidence type="ECO:0000256" key="3">
    <source>
        <dbReference type="SAM" id="MobiDB-lite"/>
    </source>
</evidence>
<feature type="region of interest" description="Disordered" evidence="3">
    <location>
        <begin position="118"/>
        <end position="153"/>
    </location>
</feature>
<proteinExistence type="predicted"/>